<organism evidence="3 4">
    <name type="scientific">Neisseria canis</name>
    <dbReference type="NCBI Taxonomy" id="493"/>
    <lineage>
        <taxon>Bacteria</taxon>
        <taxon>Pseudomonadati</taxon>
        <taxon>Pseudomonadota</taxon>
        <taxon>Betaproteobacteria</taxon>
        <taxon>Neisseriales</taxon>
        <taxon>Neisseriaceae</taxon>
        <taxon>Neisseria</taxon>
    </lineage>
</organism>
<dbReference type="KEGG" id="nci:NCTC10296_02351"/>
<keyword evidence="2" id="KW-0472">Membrane</keyword>
<evidence type="ECO:0000313" key="3">
    <source>
        <dbReference type="EMBL" id="VEF03503.1"/>
    </source>
</evidence>
<sequence length="193" mass="21118">MSDTQSGFKLTPRKLLFIALAIVALIVFALVGYTFSVVTTKEQIKRTDQTGTGAEQPQVELLSPNGGKSTVISVQSASQAPKESDEEGKDKEPKDGENQPEHDQESSREEPPAEETSNNPPPAPRAAPKPQAAPKRNTQSAAESAEHNTLKETPVEPIRRSREPVHNTEQPGRSHRNERPAPAPQREVMDNLF</sequence>
<dbReference type="EMBL" id="LR134313">
    <property type="protein sequence ID" value="VEF03503.1"/>
    <property type="molecule type" value="Genomic_DNA"/>
</dbReference>
<evidence type="ECO:0000256" key="2">
    <source>
        <dbReference type="SAM" id="Phobius"/>
    </source>
</evidence>
<dbReference type="STRING" id="493.BWD07_04880"/>
<keyword evidence="2" id="KW-0812">Transmembrane</keyword>
<feature type="compositionally biased region" description="Polar residues" evidence="1">
    <location>
        <begin position="66"/>
        <end position="79"/>
    </location>
</feature>
<dbReference type="AlphaFoldDB" id="A0A448DB56"/>
<reference evidence="3 4" key="1">
    <citation type="submission" date="2018-12" db="EMBL/GenBank/DDBJ databases">
        <authorList>
            <consortium name="Pathogen Informatics"/>
        </authorList>
    </citation>
    <scope>NUCLEOTIDE SEQUENCE [LARGE SCALE GENOMIC DNA]</scope>
    <source>
        <strain evidence="3 4">NCTC10296</strain>
    </source>
</reference>
<dbReference type="Proteomes" id="UP000279284">
    <property type="component" value="Chromosome"/>
</dbReference>
<evidence type="ECO:0000313" key="4">
    <source>
        <dbReference type="Proteomes" id="UP000279284"/>
    </source>
</evidence>
<feature type="compositionally biased region" description="Basic and acidic residues" evidence="1">
    <location>
        <begin position="88"/>
        <end position="111"/>
    </location>
</feature>
<keyword evidence="4" id="KW-1185">Reference proteome</keyword>
<feature type="compositionally biased region" description="Basic and acidic residues" evidence="1">
    <location>
        <begin position="144"/>
        <end position="166"/>
    </location>
</feature>
<keyword evidence="2" id="KW-1133">Transmembrane helix</keyword>
<protein>
    <submittedName>
        <fullName evidence="3">Uncharacterized protein</fullName>
    </submittedName>
</protein>
<feature type="transmembrane region" description="Helical" evidence="2">
    <location>
        <begin position="15"/>
        <end position="38"/>
    </location>
</feature>
<evidence type="ECO:0000256" key="1">
    <source>
        <dbReference type="SAM" id="MobiDB-lite"/>
    </source>
</evidence>
<dbReference type="RefSeq" id="WP_085416262.1">
    <property type="nucleotide sequence ID" value="NZ_CAUJPY010000045.1"/>
</dbReference>
<proteinExistence type="predicted"/>
<accession>A0A448DB56</accession>
<feature type="region of interest" description="Disordered" evidence="1">
    <location>
        <begin position="46"/>
        <end position="193"/>
    </location>
</feature>
<gene>
    <name evidence="3" type="ORF">NCTC10296_02351</name>
</gene>
<dbReference type="OrthoDB" id="8607324at2"/>
<name>A0A448DB56_9NEIS</name>